<name>A0A378XF69_9BURK</name>
<dbReference type="CDD" id="cd16831">
    <property type="entry name" value="HemS-like_C"/>
    <property type="match status" value="1"/>
</dbReference>
<organism evidence="3 4">
    <name type="scientific">Oligella ureolytica</name>
    <dbReference type="NCBI Taxonomy" id="90244"/>
    <lineage>
        <taxon>Bacteria</taxon>
        <taxon>Pseudomonadati</taxon>
        <taxon>Pseudomonadota</taxon>
        <taxon>Betaproteobacteria</taxon>
        <taxon>Burkholderiales</taxon>
        <taxon>Alcaligenaceae</taxon>
        <taxon>Oligella</taxon>
    </lineage>
</organism>
<sequence>MKLDNQALKIASQKLLQEQPKLRTLAVAQALGVKERDLVVAECCGIQSRYLGEDYKAIFKRLKLLGEVMALTRNPWCVHERHGCYETIGVGEAPHGIVLGPDIDLRLFFSQWGTVWLVEQETRQSLQFFNRQGVAIHKVYITEKSNRDELQRIVEEFAQDKANVPPLAEEVAKPEYHAVPAGFREEWLALKDTHDFFPLLAKHKIKRIDALAAAGEDLAQQIPVESIEMLLEQAVEQELPIMCFVGNDNMVQIHGGAIYKLLRTGPWFNILDPMFNLHLNTEAIDSVWVVNKPTVDGYVTSIEAYTQEGDIIVQFFGLRKPGVPENTRWRRLLESLCKAPLAA</sequence>
<dbReference type="EMBL" id="UGSB01000001">
    <property type="protein sequence ID" value="SUA54277.1"/>
    <property type="molecule type" value="Genomic_DNA"/>
</dbReference>
<evidence type="ECO:0000313" key="3">
    <source>
        <dbReference type="EMBL" id="SUA54277.1"/>
    </source>
</evidence>
<evidence type="ECO:0000259" key="1">
    <source>
        <dbReference type="Pfam" id="PF05171"/>
    </source>
</evidence>
<feature type="domain" description="Haemin-degrading HemS/ChuX" evidence="1">
    <location>
        <begin position="35"/>
        <end position="157"/>
    </location>
</feature>
<gene>
    <name evidence="3" type="primary">hemS</name>
    <name evidence="2" type="ORF">I6G29_06970</name>
    <name evidence="3" type="ORF">NCTC11997_01455</name>
</gene>
<dbReference type="OrthoDB" id="316630at2"/>
<dbReference type="AlphaFoldDB" id="A0A378XF69"/>
<dbReference type="RefSeq" id="WP_018574303.1">
    <property type="nucleotide sequence ID" value="NZ_CP065725.1"/>
</dbReference>
<dbReference type="InterPro" id="IPR053733">
    <property type="entry name" value="Heme_Transport_Util_sf"/>
</dbReference>
<dbReference type="Gene3D" id="3.40.1570.10">
    <property type="entry name" value="HemS/ChuS/ChuX like domains"/>
    <property type="match status" value="2"/>
</dbReference>
<accession>A0A378XF69</accession>
<dbReference type="Pfam" id="PF05171">
    <property type="entry name" value="HemS"/>
    <property type="match status" value="2"/>
</dbReference>
<dbReference type="SUPFAM" id="SSF144064">
    <property type="entry name" value="Heme iron utilization protein-like"/>
    <property type="match status" value="1"/>
</dbReference>
<dbReference type="Proteomes" id="UP000254603">
    <property type="component" value="Unassembled WGS sequence"/>
</dbReference>
<evidence type="ECO:0000313" key="5">
    <source>
        <dbReference type="Proteomes" id="UP000594903"/>
    </source>
</evidence>
<dbReference type="EMBL" id="CP065725">
    <property type="protein sequence ID" value="QPT41258.1"/>
    <property type="molecule type" value="Genomic_DNA"/>
</dbReference>
<dbReference type="GO" id="GO:0006826">
    <property type="term" value="P:iron ion transport"/>
    <property type="evidence" value="ECO:0007669"/>
    <property type="project" value="InterPro"/>
</dbReference>
<evidence type="ECO:0000313" key="4">
    <source>
        <dbReference type="Proteomes" id="UP000254603"/>
    </source>
</evidence>
<evidence type="ECO:0000313" key="2">
    <source>
        <dbReference type="EMBL" id="QPT41258.1"/>
    </source>
</evidence>
<reference evidence="2 5" key="2">
    <citation type="submission" date="2020-12" db="EMBL/GenBank/DDBJ databases">
        <title>FDA dAtabase for Regulatory Grade micrObial Sequences (FDA-ARGOS): Supporting development and validation of Infectious Disease Dx tests.</title>
        <authorList>
            <person name="Sproer C."/>
            <person name="Gronow S."/>
            <person name="Severitt S."/>
            <person name="Schroder I."/>
            <person name="Tallon L."/>
            <person name="Sadzewicz L."/>
            <person name="Zhao X."/>
            <person name="Boylan J."/>
            <person name="Ott S."/>
            <person name="Bowen H."/>
            <person name="Vavikolanu K."/>
            <person name="Mehta A."/>
            <person name="Aluvathingal J."/>
            <person name="Nadendla S."/>
            <person name="Lowell S."/>
            <person name="Myers T."/>
            <person name="Yan Y."/>
            <person name="Sichtig H."/>
        </authorList>
    </citation>
    <scope>NUCLEOTIDE SEQUENCE [LARGE SCALE GENOMIC DNA]</scope>
    <source>
        <strain evidence="2 5">FDAARGOS_872</strain>
    </source>
</reference>
<reference evidence="3 4" key="1">
    <citation type="submission" date="2018-06" db="EMBL/GenBank/DDBJ databases">
        <authorList>
            <consortium name="Pathogen Informatics"/>
            <person name="Doyle S."/>
        </authorList>
    </citation>
    <scope>NUCLEOTIDE SEQUENCE [LARGE SCALE GENOMIC DNA]</scope>
    <source>
        <strain evidence="3 4">NCTC11997</strain>
    </source>
</reference>
<protein>
    <submittedName>
        <fullName evidence="3">Hemin transport protein hemS</fullName>
    </submittedName>
    <submittedName>
        <fullName evidence="2">Hemin-degrading factor</fullName>
    </submittedName>
</protein>
<dbReference type="CDD" id="cd16830">
    <property type="entry name" value="HemS-like_N"/>
    <property type="match status" value="1"/>
</dbReference>
<proteinExistence type="predicted"/>
<dbReference type="Proteomes" id="UP000594903">
    <property type="component" value="Chromosome"/>
</dbReference>
<feature type="domain" description="Haemin-degrading HemS/ChuX" evidence="1">
    <location>
        <begin position="204"/>
        <end position="336"/>
    </location>
</feature>
<dbReference type="STRING" id="1122619.GCA_000373745_01115"/>
<keyword evidence="5" id="KW-1185">Reference proteome</keyword>
<dbReference type="InterPro" id="IPR007845">
    <property type="entry name" value="HemS/ChuX_dom"/>
</dbReference>